<comment type="caution">
    <text evidence="3">The sequence shown here is derived from an EMBL/GenBank/DDBJ whole genome shotgun (WGS) entry which is preliminary data.</text>
</comment>
<reference evidence="3 4" key="1">
    <citation type="submission" date="2016-04" db="EMBL/GenBank/DDBJ databases">
        <title>Peptidophaga gingivicola gen. nov., sp. nov., isolated from human subgingival plaque.</title>
        <authorList>
            <person name="Beall C.J."/>
            <person name="Mokrzan E.M."/>
            <person name="Griffen A.L."/>
            <person name="Leys E.J."/>
        </authorList>
    </citation>
    <scope>NUCLEOTIDE SEQUENCE [LARGE SCALE GENOMIC DNA]</scope>
    <source>
        <strain evidence="3 4">BA112</strain>
    </source>
</reference>
<dbReference type="AlphaFoldDB" id="A0A179B3Y6"/>
<dbReference type="Gene3D" id="6.10.140.190">
    <property type="match status" value="1"/>
</dbReference>
<evidence type="ECO:0000256" key="1">
    <source>
        <dbReference type="SAM" id="MobiDB-lite"/>
    </source>
</evidence>
<feature type="region of interest" description="Disordered" evidence="1">
    <location>
        <begin position="88"/>
        <end position="113"/>
    </location>
</feature>
<organism evidence="3 4">
    <name type="scientific">Peptidiphaga gingivicola</name>
    <dbReference type="NCBI Taxonomy" id="2741497"/>
    <lineage>
        <taxon>Bacteria</taxon>
        <taxon>Bacillati</taxon>
        <taxon>Actinomycetota</taxon>
        <taxon>Actinomycetes</taxon>
        <taxon>Actinomycetales</taxon>
        <taxon>Actinomycetaceae</taxon>
        <taxon>Peptidiphaga</taxon>
    </lineage>
</organism>
<proteinExistence type="predicted"/>
<protein>
    <recommendedName>
        <fullName evidence="2">Transcription regulator PadR C-terminal domain-containing protein</fullName>
    </recommendedName>
</protein>
<evidence type="ECO:0000259" key="2">
    <source>
        <dbReference type="Pfam" id="PF10400"/>
    </source>
</evidence>
<dbReference type="InterPro" id="IPR036390">
    <property type="entry name" value="WH_DNA-bd_sf"/>
</dbReference>
<keyword evidence="4" id="KW-1185">Reference proteome</keyword>
<dbReference type="Proteomes" id="UP000078368">
    <property type="component" value="Unassembled WGS sequence"/>
</dbReference>
<evidence type="ECO:0000313" key="4">
    <source>
        <dbReference type="Proteomes" id="UP000078368"/>
    </source>
</evidence>
<sequence length="113" mass="12727">MRRWLTSPLEEEKAKDPFIARVFFAGSLSRAETERILDERERQAKEKLQSLKALGRPVDDLPSALRDATLRKGVLNAEAELTWIQETRGILERHSPQSPPKDPSSLPTPAEGP</sequence>
<name>A0A179B3Y6_9ACTO</name>
<dbReference type="RefSeq" id="WP_064231232.1">
    <property type="nucleotide sequence ID" value="NZ_LVZK01000001.1"/>
</dbReference>
<evidence type="ECO:0000313" key="3">
    <source>
        <dbReference type="EMBL" id="OAP86417.1"/>
    </source>
</evidence>
<dbReference type="OrthoDB" id="3186544at2"/>
<gene>
    <name evidence="3" type="ORF">A4H34_04535</name>
</gene>
<dbReference type="EMBL" id="LVZK01000001">
    <property type="protein sequence ID" value="OAP86417.1"/>
    <property type="molecule type" value="Genomic_DNA"/>
</dbReference>
<accession>A0A179B3Y6</accession>
<dbReference type="SUPFAM" id="SSF46785">
    <property type="entry name" value="Winged helix' DNA-binding domain"/>
    <property type="match status" value="1"/>
</dbReference>
<dbReference type="Pfam" id="PF10400">
    <property type="entry name" value="Vir_act_alpha_C"/>
    <property type="match status" value="1"/>
</dbReference>
<feature type="domain" description="Transcription regulator PadR C-terminal" evidence="2">
    <location>
        <begin position="15"/>
        <end position="92"/>
    </location>
</feature>
<dbReference type="InterPro" id="IPR018309">
    <property type="entry name" value="Tscrpt_reg_PadR_C"/>
</dbReference>